<name>A0ABW2P8T3_9ACTN</name>
<organism evidence="2 3">
    <name type="scientific">Sphaerisporangium rhizosphaerae</name>
    <dbReference type="NCBI Taxonomy" id="2269375"/>
    <lineage>
        <taxon>Bacteria</taxon>
        <taxon>Bacillati</taxon>
        <taxon>Actinomycetota</taxon>
        <taxon>Actinomycetes</taxon>
        <taxon>Streptosporangiales</taxon>
        <taxon>Streptosporangiaceae</taxon>
        <taxon>Sphaerisporangium</taxon>
    </lineage>
</organism>
<dbReference type="RefSeq" id="WP_354916342.1">
    <property type="nucleotide sequence ID" value="NZ_JBHTCG010000008.1"/>
</dbReference>
<keyword evidence="3" id="KW-1185">Reference proteome</keyword>
<dbReference type="Proteomes" id="UP001596496">
    <property type="component" value="Unassembled WGS sequence"/>
</dbReference>
<gene>
    <name evidence="2" type="ORF">ACFQSB_15200</name>
</gene>
<dbReference type="EMBL" id="JBHTCG010000008">
    <property type="protein sequence ID" value="MFC7383566.1"/>
    <property type="molecule type" value="Genomic_DNA"/>
</dbReference>
<comment type="caution">
    <text evidence="2">The sequence shown here is derived from an EMBL/GenBank/DDBJ whole genome shotgun (WGS) entry which is preliminary data.</text>
</comment>
<evidence type="ECO:0000313" key="2">
    <source>
        <dbReference type="EMBL" id="MFC7383566.1"/>
    </source>
</evidence>
<evidence type="ECO:0000259" key="1">
    <source>
        <dbReference type="Pfam" id="PF04149"/>
    </source>
</evidence>
<feature type="domain" description="DUF397" evidence="1">
    <location>
        <begin position="2"/>
        <end position="52"/>
    </location>
</feature>
<evidence type="ECO:0000313" key="3">
    <source>
        <dbReference type="Proteomes" id="UP001596496"/>
    </source>
</evidence>
<dbReference type="InterPro" id="IPR007278">
    <property type="entry name" value="DUF397"/>
</dbReference>
<protein>
    <submittedName>
        <fullName evidence="2">DUF397 domain-containing protein</fullName>
    </submittedName>
</protein>
<sequence>MRWRSASRCNAEHCVEVAATGGHIAVRDSKDPDSPVLVYTEDEWLAFIDGAKKGEFDLRSLSE</sequence>
<dbReference type="Pfam" id="PF04149">
    <property type="entry name" value="DUF397"/>
    <property type="match status" value="1"/>
</dbReference>
<reference evidence="3" key="1">
    <citation type="journal article" date="2019" name="Int. J. Syst. Evol. Microbiol.">
        <title>The Global Catalogue of Microorganisms (GCM) 10K type strain sequencing project: providing services to taxonomists for standard genome sequencing and annotation.</title>
        <authorList>
            <consortium name="The Broad Institute Genomics Platform"/>
            <consortium name="The Broad Institute Genome Sequencing Center for Infectious Disease"/>
            <person name="Wu L."/>
            <person name="Ma J."/>
        </authorList>
    </citation>
    <scope>NUCLEOTIDE SEQUENCE [LARGE SCALE GENOMIC DNA]</scope>
    <source>
        <strain evidence="3">CECT 7649</strain>
    </source>
</reference>
<proteinExistence type="predicted"/>
<accession>A0ABW2P8T3</accession>